<organism evidence="3 4">
    <name type="scientific">Falsigemmobacter faecalis</name>
    <dbReference type="NCBI Taxonomy" id="2488730"/>
    <lineage>
        <taxon>Bacteria</taxon>
        <taxon>Pseudomonadati</taxon>
        <taxon>Pseudomonadota</taxon>
        <taxon>Alphaproteobacteria</taxon>
        <taxon>Rhodobacterales</taxon>
        <taxon>Paracoccaceae</taxon>
        <taxon>Falsigemmobacter</taxon>
    </lineage>
</organism>
<dbReference type="EMBL" id="RRAZ01000011">
    <property type="protein sequence ID" value="RRH75067.1"/>
    <property type="molecule type" value="Genomic_DNA"/>
</dbReference>
<evidence type="ECO:0000313" key="4">
    <source>
        <dbReference type="Proteomes" id="UP000282125"/>
    </source>
</evidence>
<keyword evidence="4" id="KW-1185">Reference proteome</keyword>
<dbReference type="RefSeq" id="WP_124964634.1">
    <property type="nucleotide sequence ID" value="NZ_RRAZ01000011.1"/>
</dbReference>
<comment type="caution">
    <text evidence="3">The sequence shown here is derived from an EMBL/GenBank/DDBJ whole genome shotgun (WGS) entry which is preliminary data.</text>
</comment>
<evidence type="ECO:0000313" key="3">
    <source>
        <dbReference type="EMBL" id="RRH75067.1"/>
    </source>
</evidence>
<dbReference type="InterPro" id="IPR041255">
    <property type="entry name" value="LpxI_N"/>
</dbReference>
<evidence type="ECO:0000259" key="2">
    <source>
        <dbReference type="Pfam" id="PF17930"/>
    </source>
</evidence>
<proteinExistence type="predicted"/>
<gene>
    <name evidence="3" type="ORF">EG244_08765</name>
</gene>
<feature type="domain" description="LpxI N-terminal" evidence="2">
    <location>
        <begin position="5"/>
        <end position="125"/>
    </location>
</feature>
<dbReference type="Proteomes" id="UP000282125">
    <property type="component" value="Unassembled WGS sequence"/>
</dbReference>
<dbReference type="PANTHER" id="PTHR39962:SF1">
    <property type="entry name" value="LPXI FAMILY PROTEIN"/>
    <property type="match status" value="1"/>
</dbReference>
<dbReference type="Pfam" id="PF06230">
    <property type="entry name" value="LpxI_C"/>
    <property type="match status" value="1"/>
</dbReference>
<dbReference type="Gene3D" id="3.40.140.80">
    <property type="match status" value="1"/>
</dbReference>
<dbReference type="InterPro" id="IPR010415">
    <property type="entry name" value="LpxI_C"/>
</dbReference>
<dbReference type="InterPro" id="IPR043167">
    <property type="entry name" value="LpxI_C_sf"/>
</dbReference>
<dbReference type="PANTHER" id="PTHR39962">
    <property type="entry name" value="BLL4848 PROTEIN"/>
    <property type="match status" value="1"/>
</dbReference>
<reference evidence="3 4" key="1">
    <citation type="submission" date="2018-11" db="EMBL/GenBank/DDBJ databases">
        <title>Gemmobacter sp. nov., YIM 102744-1 draft genome.</title>
        <authorList>
            <person name="Li G."/>
            <person name="Jiang Y."/>
        </authorList>
    </citation>
    <scope>NUCLEOTIDE SEQUENCE [LARGE SCALE GENOMIC DNA]</scope>
    <source>
        <strain evidence="3 4">YIM 102744-1</strain>
    </source>
</reference>
<evidence type="ECO:0000259" key="1">
    <source>
        <dbReference type="Pfam" id="PF06230"/>
    </source>
</evidence>
<dbReference type="InterPro" id="IPR053174">
    <property type="entry name" value="LpxI"/>
</dbReference>
<accession>A0A3P3DLD3</accession>
<feature type="domain" description="LpxI C-terminal" evidence="1">
    <location>
        <begin position="129"/>
        <end position="265"/>
    </location>
</feature>
<dbReference type="Gene3D" id="3.40.50.20">
    <property type="match status" value="1"/>
</dbReference>
<sequence length="269" mass="27824">MSGRFAIIAGTGALPVALKAARPDALVFAPAGVTPDLPAESFHFERLVPFLNTLTDQGITRVALAGAMQRPRLDPALFDPLTAQMVPRLVAAMQAGDDATLREIVSIFSEFGLQVAGVEDLAPELLPQAGVLTQIRPSPADEQDASRAAAIVAALGQVDVGQGAVVAQGLCLAAESLPGTDAMLEFVRQTGGALRPDPAGAKGVLYKAAKPGQSRDVDLPALGLTTVRNAHAAGLGGIVWAAGDVLLLEREAMVAEADRLGLFLWARAK</sequence>
<dbReference type="Pfam" id="PF17930">
    <property type="entry name" value="LpxI_N"/>
    <property type="match status" value="1"/>
</dbReference>
<dbReference type="OrthoDB" id="9789836at2"/>
<name>A0A3P3DLD3_9RHOB</name>
<protein>
    <submittedName>
        <fullName evidence="3">LpxI family protein</fullName>
    </submittedName>
</protein>
<dbReference type="AlphaFoldDB" id="A0A3P3DLD3"/>